<evidence type="ECO:0000256" key="1">
    <source>
        <dbReference type="ARBA" id="ARBA00001255"/>
    </source>
</evidence>
<evidence type="ECO:0000256" key="2">
    <source>
        <dbReference type="ARBA" id="ARBA00012755"/>
    </source>
</evidence>
<dbReference type="InterPro" id="IPR017853">
    <property type="entry name" value="GH"/>
</dbReference>
<comment type="similarity">
    <text evidence="5">Belongs to the glycosyl hydrolase.</text>
</comment>
<dbReference type="CDD" id="cd14791">
    <property type="entry name" value="GH36"/>
    <property type="match status" value="1"/>
</dbReference>
<dbReference type="InterPro" id="IPR031705">
    <property type="entry name" value="Glyco_hydro_36_C"/>
</dbReference>
<dbReference type="RefSeq" id="WP_128559623.1">
    <property type="nucleotide sequence ID" value="NZ_QUAK01000234.1"/>
</dbReference>
<feature type="binding site" evidence="7">
    <location>
        <position position="186"/>
    </location>
    <ligand>
        <name>substrate</name>
    </ligand>
</feature>
<dbReference type="GO" id="GO:0004557">
    <property type="term" value="F:alpha-galactosidase activity"/>
    <property type="evidence" value="ECO:0007669"/>
    <property type="project" value="UniProtKB-UniRule"/>
</dbReference>
<keyword evidence="3 5" id="KW-0378">Hydrolase</keyword>
<evidence type="ECO:0000259" key="8">
    <source>
        <dbReference type="Pfam" id="PF16874"/>
    </source>
</evidence>
<dbReference type="Pfam" id="PF16875">
    <property type="entry name" value="Glyco_hydro_36N"/>
    <property type="match status" value="1"/>
</dbReference>
<evidence type="ECO:0000256" key="3">
    <source>
        <dbReference type="ARBA" id="ARBA00022801"/>
    </source>
</evidence>
<sequence>MSTTPRATPGEQDRWLLRTENTVYAVTLGGDGAGDGPGAGVWPELSAWGPHGAEDGPSPLEWSRRTHFITPADTARAEYIPYGLRPFTRGELIAAAPGRERGVWWRFAGAAQDGPTSLALTFHDDVPGLRVVLHYATVPGTDIVQRWTDLTATGTSAVRLERLDSGAVNIPVGEAGARLTHLTGQWSQEFQRTTTRLRRGRLETGSTQGTPGHAHAPWMAVQDAGLPAEGDTPTYGIALEWPGNWHMTAEAEPGGTVRVGAGRVPHESALVLHPGRTLTTPRLACAFSPDGLDGLARVWHRYERRLAGDRLDRPRKVLYNSWEATSFAVEADGQLELARRAAEMGVELFVVDDGWFTGRHDDTGGLGDWTPDPAAFPQGFDRFVDDVRGLGLDFGLWVEPEAVSPGSELHRARPDWVYRLEGRPSRLVRNQLLLDLGLPEVQEYVLETLDRLLGRHAVSYLKWDMNRPPTERGRPGADPESTDLDAEHVAGYLRVLDHLRSAHPHVTVEGCAGGGGRVDHATLARTDVVWPSDNTAPLDRLSIQYGYLHAHAPHTMSSWVTDSPGLFDPRPRSLAFRFVNAMSGVLGIGADIGAWPADRRKEAARWIARYKDIRGLVHHGETHLLGTPSDATCGVQFTAGDGSRLAVTALNTGRLDGSPLVPGCAARLRLRGLDTAARYRDEHSGAEYGGAYLAHSGLPFQWSAEHDAELRVLTRL</sequence>
<dbReference type="AlphaFoldDB" id="A0A372LX81"/>
<accession>A0A372LX81</accession>
<proteinExistence type="inferred from homology"/>
<feature type="binding site" evidence="7">
    <location>
        <begin position="352"/>
        <end position="353"/>
    </location>
    <ligand>
        <name>substrate</name>
    </ligand>
</feature>
<organism evidence="10 11">
    <name type="scientific">Streptomyces triticagri</name>
    <dbReference type="NCBI Taxonomy" id="2293568"/>
    <lineage>
        <taxon>Bacteria</taxon>
        <taxon>Bacillati</taxon>
        <taxon>Actinomycetota</taxon>
        <taxon>Actinomycetes</taxon>
        <taxon>Kitasatosporales</taxon>
        <taxon>Streptomycetaceae</taxon>
        <taxon>Streptomyces</taxon>
    </lineage>
</organism>
<feature type="domain" description="Glycosyl hydrolase family 36 N-terminal" evidence="9">
    <location>
        <begin position="115"/>
        <end position="271"/>
    </location>
</feature>
<dbReference type="PRINTS" id="PR00743">
    <property type="entry name" value="GLHYDRLASE36"/>
</dbReference>
<dbReference type="Pfam" id="PF02065">
    <property type="entry name" value="Melibiase"/>
    <property type="match status" value="1"/>
</dbReference>
<dbReference type="EC" id="3.2.1.22" evidence="2 5"/>
<feature type="binding site" evidence="7">
    <location>
        <position position="533"/>
    </location>
    <ligand>
        <name>substrate</name>
    </ligand>
</feature>
<keyword evidence="4 5" id="KW-0326">Glycosidase</keyword>
<evidence type="ECO:0000256" key="6">
    <source>
        <dbReference type="PIRSR" id="PIRSR005536-1"/>
    </source>
</evidence>
<gene>
    <name evidence="10" type="ORF">DY218_31860</name>
</gene>
<keyword evidence="11" id="KW-1185">Reference proteome</keyword>
<dbReference type="Gene3D" id="3.20.20.70">
    <property type="entry name" value="Aldolase class I"/>
    <property type="match status" value="1"/>
</dbReference>
<evidence type="ECO:0000259" key="9">
    <source>
        <dbReference type="Pfam" id="PF16875"/>
    </source>
</evidence>
<dbReference type="FunFam" id="3.20.20.70:FF:000118">
    <property type="entry name" value="Alpha-galactosidase"/>
    <property type="match status" value="1"/>
</dbReference>
<protein>
    <recommendedName>
        <fullName evidence="2 5">Alpha-galactosidase</fullName>
        <ecNumber evidence="2 5">3.2.1.22</ecNumber>
    </recommendedName>
</protein>
<feature type="binding site" evidence="7">
    <location>
        <position position="429"/>
    </location>
    <ligand>
        <name>substrate</name>
    </ligand>
</feature>
<dbReference type="OrthoDB" id="9758822at2"/>
<dbReference type="InterPro" id="IPR031704">
    <property type="entry name" value="Glyco_hydro_36_N"/>
</dbReference>
<dbReference type="Proteomes" id="UP000263094">
    <property type="component" value="Unassembled WGS sequence"/>
</dbReference>
<dbReference type="SUPFAM" id="SSF51445">
    <property type="entry name" value="(Trans)glycosidases"/>
    <property type="match status" value="1"/>
</dbReference>
<evidence type="ECO:0000256" key="5">
    <source>
        <dbReference type="PIRNR" id="PIRNR005536"/>
    </source>
</evidence>
<feature type="active site" description="Proton donor" evidence="6">
    <location>
        <position position="533"/>
    </location>
</feature>
<dbReference type="Pfam" id="PF16874">
    <property type="entry name" value="Glyco_hydro_36C"/>
    <property type="match status" value="1"/>
</dbReference>
<dbReference type="PANTHER" id="PTHR43053:SF3">
    <property type="entry name" value="ALPHA-GALACTOSIDASE C-RELATED"/>
    <property type="match status" value="1"/>
</dbReference>
<comment type="caution">
    <text evidence="10">The sequence shown here is derived from an EMBL/GenBank/DDBJ whole genome shotgun (WGS) entry which is preliminary data.</text>
</comment>
<dbReference type="Gene3D" id="2.60.40.1180">
    <property type="entry name" value="Golgi alpha-mannosidase II"/>
    <property type="match status" value="1"/>
</dbReference>
<dbReference type="InterPro" id="IPR013780">
    <property type="entry name" value="Glyco_hydro_b"/>
</dbReference>
<evidence type="ECO:0000313" key="10">
    <source>
        <dbReference type="EMBL" id="RFU82637.1"/>
    </source>
</evidence>
<dbReference type="InterPro" id="IPR002252">
    <property type="entry name" value="Glyco_hydro_36"/>
</dbReference>
<reference evidence="10 11" key="1">
    <citation type="submission" date="2018-08" db="EMBL/GenBank/DDBJ databases">
        <title>Isolation, diversity and antifungal activity of Actinobacteria from wheat.</title>
        <authorList>
            <person name="Han C."/>
        </authorList>
    </citation>
    <scope>NUCLEOTIDE SEQUENCE [LARGE SCALE GENOMIC DNA]</scope>
    <source>
        <strain evidence="10 11">NEAU-YY421</strain>
    </source>
</reference>
<feature type="active site" description="Nucleophile" evidence="6">
    <location>
        <position position="464"/>
    </location>
</feature>
<dbReference type="InterPro" id="IPR050985">
    <property type="entry name" value="Alpha-glycosidase_related"/>
</dbReference>
<feature type="binding site" evidence="7">
    <location>
        <position position="511"/>
    </location>
    <ligand>
        <name>substrate</name>
    </ligand>
</feature>
<comment type="catalytic activity">
    <reaction evidence="1 5">
        <text>Hydrolysis of terminal, non-reducing alpha-D-galactose residues in alpha-D-galactosides, including galactose oligosaccharides, galactomannans and galactolipids.</text>
        <dbReference type="EC" id="3.2.1.22"/>
    </reaction>
</comment>
<evidence type="ECO:0000256" key="7">
    <source>
        <dbReference type="PIRSR" id="PIRSR005536-2"/>
    </source>
</evidence>
<dbReference type="Gene3D" id="2.70.98.60">
    <property type="entry name" value="alpha-galactosidase from lactobacil brevis"/>
    <property type="match status" value="1"/>
</dbReference>
<dbReference type="InterPro" id="IPR038417">
    <property type="entry name" value="Alpga-gal_N_sf"/>
</dbReference>
<dbReference type="GO" id="GO:0016052">
    <property type="term" value="P:carbohydrate catabolic process"/>
    <property type="evidence" value="ECO:0007669"/>
    <property type="project" value="InterPro"/>
</dbReference>
<feature type="domain" description="Glycosyl hydrolase family 36 C-terminal" evidence="8">
    <location>
        <begin position="635"/>
        <end position="710"/>
    </location>
</feature>
<dbReference type="PANTHER" id="PTHR43053">
    <property type="entry name" value="GLYCOSIDASE FAMILY 31"/>
    <property type="match status" value="1"/>
</dbReference>
<dbReference type="PIRSF" id="PIRSF005536">
    <property type="entry name" value="Agal"/>
    <property type="match status" value="1"/>
</dbReference>
<evidence type="ECO:0000256" key="4">
    <source>
        <dbReference type="ARBA" id="ARBA00023295"/>
    </source>
</evidence>
<name>A0A372LX81_9ACTN</name>
<dbReference type="EMBL" id="QUAK01000234">
    <property type="protein sequence ID" value="RFU82637.1"/>
    <property type="molecule type" value="Genomic_DNA"/>
</dbReference>
<feature type="binding site" evidence="7">
    <location>
        <begin position="462"/>
        <end position="466"/>
    </location>
    <ligand>
        <name>substrate</name>
    </ligand>
</feature>
<dbReference type="InterPro" id="IPR013785">
    <property type="entry name" value="Aldolase_TIM"/>
</dbReference>
<evidence type="ECO:0000313" key="11">
    <source>
        <dbReference type="Proteomes" id="UP000263094"/>
    </source>
</evidence>